<evidence type="ECO:0000313" key="7">
    <source>
        <dbReference type="EMBL" id="KAJ3114189.1"/>
    </source>
</evidence>
<feature type="binding site" evidence="6">
    <location>
        <position position="200"/>
    </location>
    <ligand>
        <name>Mg(2+)</name>
        <dbReference type="ChEBI" id="CHEBI:18420"/>
    </ligand>
</feature>
<reference evidence="7" key="1">
    <citation type="submission" date="2020-05" db="EMBL/GenBank/DDBJ databases">
        <title>Phylogenomic resolution of chytrid fungi.</title>
        <authorList>
            <person name="Stajich J.E."/>
            <person name="Amses K."/>
            <person name="Simmons R."/>
            <person name="Seto K."/>
            <person name="Myers J."/>
            <person name="Bonds A."/>
            <person name="Quandt C.A."/>
            <person name="Barry K."/>
            <person name="Liu P."/>
            <person name="Grigoriev I."/>
            <person name="Longcore J.E."/>
            <person name="James T.Y."/>
        </authorList>
    </citation>
    <scope>NUCLEOTIDE SEQUENCE</scope>
    <source>
        <strain evidence="7">JEL0513</strain>
    </source>
</reference>
<dbReference type="Gene3D" id="1.10.400.10">
    <property type="entry name" value="GI Alpha 1, domain 2-like"/>
    <property type="match status" value="1"/>
</dbReference>
<dbReference type="PANTHER" id="PTHR10218:SF302">
    <property type="entry name" value="GUANINE NUCLEOTIDE-BINDING PROTEIN ALPHA-5 SUBUNIT"/>
    <property type="match status" value="1"/>
</dbReference>
<keyword evidence="3 5" id="KW-0342">GTP-binding</keyword>
<feature type="binding site" evidence="5">
    <location>
        <begin position="194"/>
        <end position="200"/>
    </location>
    <ligand>
        <name>GTP</name>
        <dbReference type="ChEBI" id="CHEBI:37565"/>
    </ligand>
</feature>
<keyword evidence="1 6" id="KW-0479">Metal-binding</keyword>
<dbReference type="InterPro" id="IPR011025">
    <property type="entry name" value="GproteinA_insert"/>
</dbReference>
<sequence>MGICGSRADDTGSLQISKDIERSIKEEIKVGRIATKSEIKLLLLGAPESGKSTIFKQMKVYYGMSWSDEEVKKYRSTIRENLFSCTLKLIKAMDSLKIPYGFDIFVSSEGTLSDENINSFTLKNSSIKTSLSSNNISLKPYEDPFVECASLIYHRYGGKYRQEGEAPYAATFLLSVDLLRILEFNYVPTTQDILECQKETRTIEHLFFKVGKLTVRVFDVGGLRSKRHVWMPYFDT</sequence>
<evidence type="ECO:0000256" key="6">
    <source>
        <dbReference type="PIRSR" id="PIRSR601019-2"/>
    </source>
</evidence>
<feature type="non-terminal residue" evidence="7">
    <location>
        <position position="236"/>
    </location>
</feature>
<evidence type="ECO:0000313" key="8">
    <source>
        <dbReference type="Proteomes" id="UP001211907"/>
    </source>
</evidence>
<evidence type="ECO:0000256" key="2">
    <source>
        <dbReference type="ARBA" id="ARBA00022741"/>
    </source>
</evidence>
<dbReference type="GO" id="GO:0031683">
    <property type="term" value="F:G-protein beta/gamma-subunit complex binding"/>
    <property type="evidence" value="ECO:0007669"/>
    <property type="project" value="InterPro"/>
</dbReference>
<dbReference type="GO" id="GO:0001664">
    <property type="term" value="F:G protein-coupled receptor binding"/>
    <property type="evidence" value="ECO:0007669"/>
    <property type="project" value="TreeGrafter"/>
</dbReference>
<dbReference type="Pfam" id="PF00503">
    <property type="entry name" value="G-alpha"/>
    <property type="match status" value="1"/>
</dbReference>
<dbReference type="GO" id="GO:0005834">
    <property type="term" value="C:heterotrimeric G-protein complex"/>
    <property type="evidence" value="ECO:0007669"/>
    <property type="project" value="TreeGrafter"/>
</dbReference>
<evidence type="ECO:0000256" key="1">
    <source>
        <dbReference type="ARBA" id="ARBA00022723"/>
    </source>
</evidence>
<dbReference type="InterPro" id="IPR001019">
    <property type="entry name" value="Gprotein_alpha_su"/>
</dbReference>
<dbReference type="PROSITE" id="PS51882">
    <property type="entry name" value="G_ALPHA"/>
    <property type="match status" value="1"/>
</dbReference>
<dbReference type="GO" id="GO:0003924">
    <property type="term" value="F:GTPase activity"/>
    <property type="evidence" value="ECO:0007669"/>
    <property type="project" value="InterPro"/>
</dbReference>
<dbReference type="AlphaFoldDB" id="A0AAD5SYX3"/>
<dbReference type="PRINTS" id="PR00318">
    <property type="entry name" value="GPROTEINA"/>
</dbReference>
<dbReference type="SUPFAM" id="SSF47895">
    <property type="entry name" value="Transducin (alpha subunit), insertion domain"/>
    <property type="match status" value="1"/>
</dbReference>
<dbReference type="PANTHER" id="PTHR10218">
    <property type="entry name" value="GTP-BINDING PROTEIN ALPHA SUBUNIT"/>
    <property type="match status" value="1"/>
</dbReference>
<keyword evidence="2 5" id="KW-0547">Nucleotide-binding</keyword>
<evidence type="ECO:0000256" key="5">
    <source>
        <dbReference type="PIRSR" id="PIRSR601019-1"/>
    </source>
</evidence>
<protein>
    <submittedName>
        <fullName evidence="7">Guanine nucleotide-binding protein G(K) subunit alpha</fullName>
    </submittedName>
</protein>
<proteinExistence type="predicted"/>
<keyword evidence="6" id="KW-0460">Magnesium</keyword>
<dbReference type="InterPro" id="IPR027417">
    <property type="entry name" value="P-loop_NTPase"/>
</dbReference>
<accession>A0AAD5SYX3</accession>
<gene>
    <name evidence="7" type="primary">GNAI3</name>
    <name evidence="7" type="ORF">HK100_001737</name>
</gene>
<dbReference type="Gene3D" id="3.40.50.300">
    <property type="entry name" value="P-loop containing nucleotide triphosphate hydrolases"/>
    <property type="match status" value="1"/>
</dbReference>
<keyword evidence="4" id="KW-0807">Transducer</keyword>
<feature type="binding site" evidence="6">
    <location>
        <position position="52"/>
    </location>
    <ligand>
        <name>Mg(2+)</name>
        <dbReference type="ChEBI" id="CHEBI:18420"/>
    </ligand>
</feature>
<feature type="binding site" evidence="5">
    <location>
        <begin position="48"/>
        <end position="53"/>
    </location>
    <ligand>
        <name>GTP</name>
        <dbReference type="ChEBI" id="CHEBI:37565"/>
    </ligand>
</feature>
<dbReference type="Proteomes" id="UP001211907">
    <property type="component" value="Unassembled WGS sequence"/>
</dbReference>
<dbReference type="SUPFAM" id="SSF52540">
    <property type="entry name" value="P-loop containing nucleoside triphosphate hydrolases"/>
    <property type="match status" value="1"/>
</dbReference>
<evidence type="ECO:0000256" key="3">
    <source>
        <dbReference type="ARBA" id="ARBA00023134"/>
    </source>
</evidence>
<dbReference type="GO" id="GO:0046872">
    <property type="term" value="F:metal ion binding"/>
    <property type="evidence" value="ECO:0007669"/>
    <property type="project" value="UniProtKB-KW"/>
</dbReference>
<keyword evidence="8" id="KW-1185">Reference proteome</keyword>
<name>A0AAD5SYX3_9FUNG</name>
<dbReference type="SMART" id="SM00275">
    <property type="entry name" value="G_alpha"/>
    <property type="match status" value="1"/>
</dbReference>
<comment type="caution">
    <text evidence="7">The sequence shown here is derived from an EMBL/GenBank/DDBJ whole genome shotgun (WGS) entry which is preliminary data.</text>
</comment>
<dbReference type="GO" id="GO:0007188">
    <property type="term" value="P:adenylate cyclase-modulating G protein-coupled receptor signaling pathway"/>
    <property type="evidence" value="ECO:0007669"/>
    <property type="project" value="TreeGrafter"/>
</dbReference>
<dbReference type="EMBL" id="JADGJH010001388">
    <property type="protein sequence ID" value="KAJ3114189.1"/>
    <property type="molecule type" value="Genomic_DNA"/>
</dbReference>
<evidence type="ECO:0000256" key="4">
    <source>
        <dbReference type="ARBA" id="ARBA00023224"/>
    </source>
</evidence>
<dbReference type="GO" id="GO:0005737">
    <property type="term" value="C:cytoplasm"/>
    <property type="evidence" value="ECO:0007669"/>
    <property type="project" value="TreeGrafter"/>
</dbReference>
<organism evidence="7 8">
    <name type="scientific">Physocladia obscura</name>
    <dbReference type="NCBI Taxonomy" id="109957"/>
    <lineage>
        <taxon>Eukaryota</taxon>
        <taxon>Fungi</taxon>
        <taxon>Fungi incertae sedis</taxon>
        <taxon>Chytridiomycota</taxon>
        <taxon>Chytridiomycota incertae sedis</taxon>
        <taxon>Chytridiomycetes</taxon>
        <taxon>Chytridiales</taxon>
        <taxon>Chytriomycetaceae</taxon>
        <taxon>Physocladia</taxon>
    </lineage>
</organism>
<dbReference type="GO" id="GO:0005525">
    <property type="term" value="F:GTP binding"/>
    <property type="evidence" value="ECO:0007669"/>
    <property type="project" value="UniProtKB-KW"/>
</dbReference>